<comment type="caution">
    <text evidence="7">The sequence shown here is derived from an EMBL/GenBank/DDBJ whole genome shotgun (WGS) entry which is preliminary data.</text>
</comment>
<gene>
    <name evidence="7" type="ORF">RWD45_16600</name>
</gene>
<keyword evidence="8" id="KW-1185">Reference proteome</keyword>
<feature type="transmembrane region" description="Helical" evidence="6">
    <location>
        <begin position="307"/>
        <end position="328"/>
    </location>
</feature>
<name>A0ABU5CVR0_9BACI</name>
<reference evidence="7 8" key="1">
    <citation type="submission" date="2023-10" db="EMBL/GenBank/DDBJ databases">
        <title>Virgibacillus soli CC-YMP-6 genome.</title>
        <authorList>
            <person name="Miliotis G."/>
            <person name="Sengupta P."/>
            <person name="Hameed A."/>
            <person name="Chuvochina M."/>
            <person name="Mcdonagh F."/>
            <person name="Simpson A.C."/>
            <person name="Singh N.K."/>
            <person name="Rekha P.D."/>
            <person name="Raman K."/>
            <person name="Hugenholtz P."/>
            <person name="Venkateswaran K."/>
        </authorList>
    </citation>
    <scope>NUCLEOTIDE SEQUENCE [LARGE SCALE GENOMIC DNA]</scope>
    <source>
        <strain evidence="7 8">CC-YMP-6</strain>
    </source>
</reference>
<dbReference type="Proteomes" id="UP001275315">
    <property type="component" value="Unassembled WGS sequence"/>
</dbReference>
<feature type="transmembrane region" description="Helical" evidence="6">
    <location>
        <begin position="83"/>
        <end position="103"/>
    </location>
</feature>
<keyword evidence="3 6" id="KW-0812">Transmembrane</keyword>
<feature type="transmembrane region" description="Helical" evidence="6">
    <location>
        <begin position="6"/>
        <end position="24"/>
    </location>
</feature>
<keyword evidence="4 6" id="KW-1133">Transmembrane helix</keyword>
<evidence type="ECO:0000256" key="5">
    <source>
        <dbReference type="ARBA" id="ARBA00023136"/>
    </source>
</evidence>
<keyword evidence="2" id="KW-0813">Transport</keyword>
<dbReference type="Pfam" id="PF01384">
    <property type="entry name" value="PHO4"/>
    <property type="match status" value="2"/>
</dbReference>
<accession>A0ABU5CVR0</accession>
<comment type="subcellular location">
    <subcellularLocation>
        <location evidence="1">Membrane</location>
        <topology evidence="1">Multi-pass membrane protein</topology>
    </subcellularLocation>
</comment>
<evidence type="ECO:0000256" key="3">
    <source>
        <dbReference type="ARBA" id="ARBA00022692"/>
    </source>
</evidence>
<feature type="transmembrane region" description="Helical" evidence="6">
    <location>
        <begin position="110"/>
        <end position="128"/>
    </location>
</feature>
<sequence length="332" mass="35018">MDSLLVIVILIVVAALIFDFINGFHDTANAIATSVSTKALTPRRAIMLAAVMNFLGAITFTGVAKTITSGIVNPFDLNNGTTVILAALLAAIAWNLITWYFGIPSSSSHAIIGAITGGVIVSAGFGAVQYKGFISILEGLFLSPVIAFIAGYIIYSIIKMIFKNSNLAKTNKRFRMVQVLTAAVQSYSHGTNDAQKSMGIITMALIVGGFHATDDVPFWVQIACATAMALGTSIGGWRIIKTVGGKIMKIRPVNGVAADLTGATVIFGATLFHLPVSTTHVISSAILGVGSSHRVKGVNWGVAKRMVVTWVITLPISATLGGLFYLLLNLFL</sequence>
<proteinExistence type="predicted"/>
<evidence type="ECO:0000256" key="4">
    <source>
        <dbReference type="ARBA" id="ARBA00022989"/>
    </source>
</evidence>
<evidence type="ECO:0000256" key="6">
    <source>
        <dbReference type="SAM" id="Phobius"/>
    </source>
</evidence>
<dbReference type="EMBL" id="JAWDIQ010000003">
    <property type="protein sequence ID" value="MDY0409904.1"/>
    <property type="molecule type" value="Genomic_DNA"/>
</dbReference>
<protein>
    <submittedName>
        <fullName evidence="7">Anion permease</fullName>
    </submittedName>
</protein>
<dbReference type="PANTHER" id="PTHR11101">
    <property type="entry name" value="PHOSPHATE TRANSPORTER"/>
    <property type="match status" value="1"/>
</dbReference>
<dbReference type="InterPro" id="IPR001204">
    <property type="entry name" value="Phos_transporter"/>
</dbReference>
<evidence type="ECO:0000256" key="2">
    <source>
        <dbReference type="ARBA" id="ARBA00022448"/>
    </source>
</evidence>
<evidence type="ECO:0000313" key="7">
    <source>
        <dbReference type="EMBL" id="MDY0409904.1"/>
    </source>
</evidence>
<evidence type="ECO:0000313" key="8">
    <source>
        <dbReference type="Proteomes" id="UP001275315"/>
    </source>
</evidence>
<evidence type="ECO:0000256" key="1">
    <source>
        <dbReference type="ARBA" id="ARBA00004141"/>
    </source>
</evidence>
<feature type="transmembrane region" description="Helical" evidence="6">
    <location>
        <begin position="218"/>
        <end position="240"/>
    </location>
</feature>
<dbReference type="PANTHER" id="PTHR11101:SF80">
    <property type="entry name" value="PHOSPHATE TRANSPORTER"/>
    <property type="match status" value="1"/>
</dbReference>
<organism evidence="7 8">
    <name type="scientific">Paracerasibacillus soli</name>
    <dbReference type="NCBI Taxonomy" id="480284"/>
    <lineage>
        <taxon>Bacteria</taxon>
        <taxon>Bacillati</taxon>
        <taxon>Bacillota</taxon>
        <taxon>Bacilli</taxon>
        <taxon>Bacillales</taxon>
        <taxon>Bacillaceae</taxon>
        <taxon>Paracerasibacillus</taxon>
    </lineage>
</organism>
<feature type="transmembrane region" description="Helical" evidence="6">
    <location>
        <begin position="194"/>
        <end position="212"/>
    </location>
</feature>
<dbReference type="RefSeq" id="WP_320380763.1">
    <property type="nucleotide sequence ID" value="NZ_JAWDIQ010000003.1"/>
</dbReference>
<feature type="transmembrane region" description="Helical" evidence="6">
    <location>
        <begin position="140"/>
        <end position="162"/>
    </location>
</feature>
<feature type="transmembrane region" description="Helical" evidence="6">
    <location>
        <begin position="45"/>
        <end position="63"/>
    </location>
</feature>
<keyword evidence="5 6" id="KW-0472">Membrane</keyword>
<feature type="transmembrane region" description="Helical" evidence="6">
    <location>
        <begin position="252"/>
        <end position="274"/>
    </location>
</feature>